<name>A0A803QFY9_CANSA</name>
<dbReference type="Gramene" id="evm.model.09.37">
    <property type="protein sequence ID" value="cds.evm.model.09.37"/>
    <property type="gene ID" value="evm.TU.09.37"/>
</dbReference>
<reference evidence="3" key="2">
    <citation type="submission" date="2021-03" db="UniProtKB">
        <authorList>
            <consortium name="EnsemblPlants"/>
        </authorList>
    </citation>
    <scope>IDENTIFICATION</scope>
</reference>
<evidence type="ECO:0000256" key="1">
    <source>
        <dbReference type="SAM" id="MobiDB-lite"/>
    </source>
</evidence>
<feature type="region of interest" description="Disordered" evidence="1">
    <location>
        <begin position="1"/>
        <end position="84"/>
    </location>
</feature>
<dbReference type="InterPro" id="IPR007180">
    <property type="entry name" value="DUF382"/>
</dbReference>
<dbReference type="EMBL" id="UZAU01000718">
    <property type="status" value="NOT_ANNOTATED_CDS"/>
    <property type="molecule type" value="Genomic_DNA"/>
</dbReference>
<dbReference type="InterPro" id="IPR052584">
    <property type="entry name" value="U2_snRNP_Complex_Component"/>
</dbReference>
<proteinExistence type="predicted"/>
<dbReference type="Proteomes" id="UP000596661">
    <property type="component" value="Chromosome 9"/>
</dbReference>
<sequence length="560" mass="63586">MTVETLPQPNGVVSNGGGGLDSNSTISNAPKKSRESERRRRRRKQKKNKAACATDVDTATGDDSDDDAKENQNPQQILEQVEIEYVPEKAELEEGMDEEFRKIFEKFSFQDSAGAEEDKKDEAAEKATANKNSDSDSEEDENDNQQKEKGVSNKKKKLQRRMKIAELKQICARPDVVEVWDATAADPKLLVFLKSYRNTVPVPRHWCQKRKFLQGKRGIEKQPFQLPDFIAATGIEKIRQAYIEKEDSKKLKQKQRERMQPKMGKMDIDYQVLHDAFFKYQTKPKLTSLGDLYHEGKEFEVKLREMKPGMLSHELKEALGMPDGAPPPWLINMQRYGPPPSYPHLKIPGLNAPIPAGASFGYHPGGWGKPPVDESGHPLYGDVFGVLQTEQPNYEEEPVDKTKHWGDGTQSVESFSSTPTGVETPDVIDLRKQQRKEPDRPLYQVLEEKEERIAPGTLLGTTHTYVVGTGTQDKSSAAAAAKRVDLLRGQKTDKVDVTLQPEELEALENVLPAKYEEAREEEKLRSQREDFSDMVAENEKKRKRKMQEKEGKSKKKDFKF</sequence>
<feature type="compositionally biased region" description="Polar residues" evidence="1">
    <location>
        <begin position="21"/>
        <end position="30"/>
    </location>
</feature>
<feature type="compositionally biased region" description="Basic residues" evidence="1">
    <location>
        <begin position="541"/>
        <end position="560"/>
    </location>
</feature>
<dbReference type="InterPro" id="IPR006568">
    <property type="entry name" value="PSP_pro-rich"/>
</dbReference>
<dbReference type="EnsemblPlants" id="evm.model.09.37">
    <property type="protein sequence ID" value="cds.evm.model.09.37"/>
    <property type="gene ID" value="evm.TU.09.37"/>
</dbReference>
<dbReference type="Pfam" id="PF04046">
    <property type="entry name" value="PSP"/>
    <property type="match status" value="1"/>
</dbReference>
<accession>A0A803QFY9</accession>
<keyword evidence="4" id="KW-1185">Reference proteome</keyword>
<reference evidence="3" key="1">
    <citation type="submission" date="2018-11" db="EMBL/GenBank/DDBJ databases">
        <authorList>
            <person name="Grassa J C."/>
        </authorList>
    </citation>
    <scope>NUCLEOTIDE SEQUENCE [LARGE SCALE GENOMIC DNA]</scope>
</reference>
<evidence type="ECO:0000259" key="2">
    <source>
        <dbReference type="SMART" id="SM00581"/>
    </source>
</evidence>
<dbReference type="Pfam" id="PF04037">
    <property type="entry name" value="DUF382"/>
    <property type="match status" value="1"/>
</dbReference>
<feature type="compositionally biased region" description="Basic residues" evidence="1">
    <location>
        <begin position="39"/>
        <end position="49"/>
    </location>
</feature>
<feature type="compositionally biased region" description="Basic and acidic residues" evidence="1">
    <location>
        <begin position="116"/>
        <end position="125"/>
    </location>
</feature>
<feature type="region of interest" description="Disordered" evidence="1">
    <location>
        <begin position="398"/>
        <end position="424"/>
    </location>
</feature>
<feature type="compositionally biased region" description="Low complexity" evidence="1">
    <location>
        <begin position="50"/>
        <end position="59"/>
    </location>
</feature>
<dbReference type="PANTHER" id="PTHR12785">
    <property type="entry name" value="SPLICING FACTOR 3B"/>
    <property type="match status" value="1"/>
</dbReference>
<dbReference type="SMART" id="SM00581">
    <property type="entry name" value="PSP"/>
    <property type="match status" value="1"/>
</dbReference>
<feature type="region of interest" description="Disordered" evidence="1">
    <location>
        <begin position="511"/>
        <end position="560"/>
    </location>
</feature>
<protein>
    <recommendedName>
        <fullName evidence="2">PSP proline-rich domain-containing protein</fullName>
    </recommendedName>
</protein>
<evidence type="ECO:0000313" key="4">
    <source>
        <dbReference type="Proteomes" id="UP000596661"/>
    </source>
</evidence>
<dbReference type="OMA" id="VKTGICD"/>
<feature type="region of interest" description="Disordered" evidence="1">
    <location>
        <begin position="111"/>
        <end position="158"/>
    </location>
</feature>
<feature type="domain" description="PSP proline-rich" evidence="2">
    <location>
        <begin position="303"/>
        <end position="356"/>
    </location>
</feature>
<dbReference type="PANTHER" id="PTHR12785:SF6">
    <property type="entry name" value="SPLICING FACTOR 3B SUBUNIT 2"/>
    <property type="match status" value="1"/>
</dbReference>
<dbReference type="GO" id="GO:0005634">
    <property type="term" value="C:nucleus"/>
    <property type="evidence" value="ECO:0007669"/>
    <property type="project" value="InterPro"/>
</dbReference>
<dbReference type="AlphaFoldDB" id="A0A803QFY9"/>
<feature type="compositionally biased region" description="Polar residues" evidence="1">
    <location>
        <begin position="1"/>
        <end position="13"/>
    </location>
</feature>
<evidence type="ECO:0000313" key="3">
    <source>
        <dbReference type="EnsemblPlants" id="cds.evm.model.09.37"/>
    </source>
</evidence>
<organism evidence="3 4">
    <name type="scientific">Cannabis sativa</name>
    <name type="common">Hemp</name>
    <name type="synonym">Marijuana</name>
    <dbReference type="NCBI Taxonomy" id="3483"/>
    <lineage>
        <taxon>Eukaryota</taxon>
        <taxon>Viridiplantae</taxon>
        <taxon>Streptophyta</taxon>
        <taxon>Embryophyta</taxon>
        <taxon>Tracheophyta</taxon>
        <taxon>Spermatophyta</taxon>
        <taxon>Magnoliopsida</taxon>
        <taxon>eudicotyledons</taxon>
        <taxon>Gunneridae</taxon>
        <taxon>Pentapetalae</taxon>
        <taxon>rosids</taxon>
        <taxon>fabids</taxon>
        <taxon>Rosales</taxon>
        <taxon>Cannabaceae</taxon>
        <taxon>Cannabis</taxon>
    </lineage>
</organism>
<feature type="compositionally biased region" description="Polar residues" evidence="1">
    <location>
        <begin position="408"/>
        <end position="421"/>
    </location>
</feature>
<feature type="compositionally biased region" description="Basic and acidic residues" evidence="1">
    <location>
        <begin position="514"/>
        <end position="531"/>
    </location>
</feature>